<keyword evidence="2" id="KW-1185">Reference proteome</keyword>
<name>A0ACB8S224_9AGAM</name>
<evidence type="ECO:0000313" key="2">
    <source>
        <dbReference type="Proteomes" id="UP000814033"/>
    </source>
</evidence>
<evidence type="ECO:0000313" key="1">
    <source>
        <dbReference type="EMBL" id="KAI0049868.1"/>
    </source>
</evidence>
<protein>
    <submittedName>
        <fullName evidence="1">Uncharacterized protein</fullName>
    </submittedName>
</protein>
<comment type="caution">
    <text evidence="1">The sequence shown here is derived from an EMBL/GenBank/DDBJ whole genome shotgun (WGS) entry which is preliminary data.</text>
</comment>
<accession>A0ACB8S224</accession>
<gene>
    <name evidence="1" type="ORF">FA95DRAFT_778357</name>
</gene>
<organism evidence="1 2">
    <name type="scientific">Auriscalpium vulgare</name>
    <dbReference type="NCBI Taxonomy" id="40419"/>
    <lineage>
        <taxon>Eukaryota</taxon>
        <taxon>Fungi</taxon>
        <taxon>Dikarya</taxon>
        <taxon>Basidiomycota</taxon>
        <taxon>Agaricomycotina</taxon>
        <taxon>Agaricomycetes</taxon>
        <taxon>Russulales</taxon>
        <taxon>Auriscalpiaceae</taxon>
        <taxon>Auriscalpium</taxon>
    </lineage>
</organism>
<dbReference type="Proteomes" id="UP000814033">
    <property type="component" value="Unassembled WGS sequence"/>
</dbReference>
<dbReference type="EMBL" id="MU275868">
    <property type="protein sequence ID" value="KAI0049868.1"/>
    <property type="molecule type" value="Genomic_DNA"/>
</dbReference>
<sequence length="92" mass="10762">MSATMQVSGIPRKRSLSARRKARRSTTTRAISRRSESWRVREVEQSRAESWTRLVRSQRHHELCPARPSYKNRMLSCLLWCQNHISALSAQP</sequence>
<reference evidence="1" key="1">
    <citation type="submission" date="2021-02" db="EMBL/GenBank/DDBJ databases">
        <authorList>
            <consortium name="DOE Joint Genome Institute"/>
            <person name="Ahrendt S."/>
            <person name="Looney B.P."/>
            <person name="Miyauchi S."/>
            <person name="Morin E."/>
            <person name="Drula E."/>
            <person name="Courty P.E."/>
            <person name="Chicoki N."/>
            <person name="Fauchery L."/>
            <person name="Kohler A."/>
            <person name="Kuo A."/>
            <person name="Labutti K."/>
            <person name="Pangilinan J."/>
            <person name="Lipzen A."/>
            <person name="Riley R."/>
            <person name="Andreopoulos W."/>
            <person name="He G."/>
            <person name="Johnson J."/>
            <person name="Barry K.W."/>
            <person name="Grigoriev I.V."/>
            <person name="Nagy L."/>
            <person name="Hibbett D."/>
            <person name="Henrissat B."/>
            <person name="Matheny P.B."/>
            <person name="Labbe J."/>
            <person name="Martin F."/>
        </authorList>
    </citation>
    <scope>NUCLEOTIDE SEQUENCE</scope>
    <source>
        <strain evidence="1">FP105234-sp</strain>
    </source>
</reference>
<proteinExistence type="predicted"/>
<reference evidence="1" key="2">
    <citation type="journal article" date="2022" name="New Phytol.">
        <title>Evolutionary transition to the ectomycorrhizal habit in the genomes of a hyperdiverse lineage of mushroom-forming fungi.</title>
        <authorList>
            <person name="Looney B."/>
            <person name="Miyauchi S."/>
            <person name="Morin E."/>
            <person name="Drula E."/>
            <person name="Courty P.E."/>
            <person name="Kohler A."/>
            <person name="Kuo A."/>
            <person name="LaButti K."/>
            <person name="Pangilinan J."/>
            <person name="Lipzen A."/>
            <person name="Riley R."/>
            <person name="Andreopoulos W."/>
            <person name="He G."/>
            <person name="Johnson J."/>
            <person name="Nolan M."/>
            <person name="Tritt A."/>
            <person name="Barry K.W."/>
            <person name="Grigoriev I.V."/>
            <person name="Nagy L.G."/>
            <person name="Hibbett D."/>
            <person name="Henrissat B."/>
            <person name="Matheny P.B."/>
            <person name="Labbe J."/>
            <person name="Martin F.M."/>
        </authorList>
    </citation>
    <scope>NUCLEOTIDE SEQUENCE</scope>
    <source>
        <strain evidence="1">FP105234-sp</strain>
    </source>
</reference>